<keyword evidence="4" id="KW-1185">Reference proteome</keyword>
<dbReference type="Proteomes" id="UP001642409">
    <property type="component" value="Unassembled WGS sequence"/>
</dbReference>
<dbReference type="EMBL" id="CAXDID020000093">
    <property type="protein sequence ID" value="CAL6023509.1"/>
    <property type="molecule type" value="Genomic_DNA"/>
</dbReference>
<evidence type="ECO:0000313" key="2">
    <source>
        <dbReference type="EMBL" id="CAI9924157.1"/>
    </source>
</evidence>
<sequence>MSDLHRLRATWSNVNGRAPTTPSPNREQDQRPNFSAINYKLEDPENWPMLHGTKSFMSREQKGSVDVMIDWTRLSSRARNNKIQDIIIFASTAHQGHKLRFCIGLCYWTHTFVKYKQVKFYFSSYKMRSKQNFELNVLF</sequence>
<evidence type="ECO:0000313" key="4">
    <source>
        <dbReference type="Proteomes" id="UP001642409"/>
    </source>
</evidence>
<dbReference type="EMBL" id="CATOUU010000302">
    <property type="protein sequence ID" value="CAI9924157.1"/>
    <property type="molecule type" value="Genomic_DNA"/>
</dbReference>
<evidence type="ECO:0000256" key="1">
    <source>
        <dbReference type="SAM" id="MobiDB-lite"/>
    </source>
</evidence>
<feature type="compositionally biased region" description="Polar residues" evidence="1">
    <location>
        <begin position="10"/>
        <end position="32"/>
    </location>
</feature>
<feature type="region of interest" description="Disordered" evidence="1">
    <location>
        <begin position="9"/>
        <end position="32"/>
    </location>
</feature>
<evidence type="ECO:0000313" key="3">
    <source>
        <dbReference type="EMBL" id="CAL6023509.1"/>
    </source>
</evidence>
<gene>
    <name evidence="2" type="ORF">HINF_LOCUS11802</name>
    <name evidence="3" type="ORF">HINF_LOCUS29170</name>
</gene>
<protein>
    <submittedName>
        <fullName evidence="3">Hypothetical_protein</fullName>
    </submittedName>
</protein>
<organism evidence="2">
    <name type="scientific">Hexamita inflata</name>
    <dbReference type="NCBI Taxonomy" id="28002"/>
    <lineage>
        <taxon>Eukaryota</taxon>
        <taxon>Metamonada</taxon>
        <taxon>Diplomonadida</taxon>
        <taxon>Hexamitidae</taxon>
        <taxon>Hexamitinae</taxon>
        <taxon>Hexamita</taxon>
    </lineage>
</organism>
<reference evidence="3 4" key="2">
    <citation type="submission" date="2024-07" db="EMBL/GenBank/DDBJ databases">
        <authorList>
            <person name="Akdeniz Z."/>
        </authorList>
    </citation>
    <scope>NUCLEOTIDE SEQUENCE [LARGE SCALE GENOMIC DNA]</scope>
</reference>
<accession>A0AA86NPM8</accession>
<name>A0AA86NPM8_9EUKA</name>
<dbReference type="AlphaFoldDB" id="A0AA86NPM8"/>
<reference evidence="2" key="1">
    <citation type="submission" date="2023-06" db="EMBL/GenBank/DDBJ databases">
        <authorList>
            <person name="Kurt Z."/>
        </authorList>
    </citation>
    <scope>NUCLEOTIDE SEQUENCE</scope>
</reference>
<proteinExistence type="predicted"/>
<comment type="caution">
    <text evidence="2">The sequence shown here is derived from an EMBL/GenBank/DDBJ whole genome shotgun (WGS) entry which is preliminary data.</text>
</comment>